<evidence type="ECO:0000313" key="2">
    <source>
        <dbReference type="EMBL" id="CAL1359810.1"/>
    </source>
</evidence>
<organism evidence="2 3">
    <name type="scientific">Linum trigynum</name>
    <dbReference type="NCBI Taxonomy" id="586398"/>
    <lineage>
        <taxon>Eukaryota</taxon>
        <taxon>Viridiplantae</taxon>
        <taxon>Streptophyta</taxon>
        <taxon>Embryophyta</taxon>
        <taxon>Tracheophyta</taxon>
        <taxon>Spermatophyta</taxon>
        <taxon>Magnoliopsida</taxon>
        <taxon>eudicotyledons</taxon>
        <taxon>Gunneridae</taxon>
        <taxon>Pentapetalae</taxon>
        <taxon>rosids</taxon>
        <taxon>fabids</taxon>
        <taxon>Malpighiales</taxon>
        <taxon>Linaceae</taxon>
        <taxon>Linum</taxon>
    </lineage>
</organism>
<evidence type="ECO:0000313" key="3">
    <source>
        <dbReference type="Proteomes" id="UP001497516"/>
    </source>
</evidence>
<reference evidence="2 3" key="1">
    <citation type="submission" date="2024-04" db="EMBL/GenBank/DDBJ databases">
        <authorList>
            <person name="Fracassetti M."/>
        </authorList>
    </citation>
    <scope>NUCLEOTIDE SEQUENCE [LARGE SCALE GENOMIC DNA]</scope>
</reference>
<dbReference type="AlphaFoldDB" id="A0AAV2CVE0"/>
<accession>A0AAV2CVE0</accession>
<feature type="compositionally biased region" description="Basic and acidic residues" evidence="1">
    <location>
        <begin position="50"/>
        <end position="60"/>
    </location>
</feature>
<evidence type="ECO:0000256" key="1">
    <source>
        <dbReference type="SAM" id="MobiDB-lite"/>
    </source>
</evidence>
<feature type="region of interest" description="Disordered" evidence="1">
    <location>
        <begin position="50"/>
        <end position="72"/>
    </location>
</feature>
<name>A0AAV2CVE0_9ROSI</name>
<protein>
    <submittedName>
        <fullName evidence="2">Uncharacterized protein</fullName>
    </submittedName>
</protein>
<dbReference type="EMBL" id="OZ034814">
    <property type="protein sequence ID" value="CAL1359810.1"/>
    <property type="molecule type" value="Genomic_DNA"/>
</dbReference>
<keyword evidence="3" id="KW-1185">Reference proteome</keyword>
<proteinExistence type="predicted"/>
<dbReference type="Proteomes" id="UP001497516">
    <property type="component" value="Chromosome 10"/>
</dbReference>
<gene>
    <name evidence="2" type="ORF">LTRI10_LOCUS7279</name>
</gene>
<sequence length="72" mass="7697">MSSLSMFSSFPVQSEGLSSAVAISTMISSRRRSAASTSYLTETGTIAGRKDEERMGRKQSEIVCGGGKWEDA</sequence>